<dbReference type="AlphaFoldDB" id="A0A523UUH3"/>
<evidence type="ECO:0000256" key="11">
    <source>
        <dbReference type="ARBA" id="ARBA00023098"/>
    </source>
</evidence>
<evidence type="ECO:0000256" key="4">
    <source>
        <dbReference type="ARBA" id="ARBA00016436"/>
    </source>
</evidence>
<name>A0A523UUH3_UNCT6</name>
<evidence type="ECO:0000313" key="14">
    <source>
        <dbReference type="EMBL" id="TET46198.1"/>
    </source>
</evidence>
<dbReference type="GO" id="GO:0009029">
    <property type="term" value="F:lipid-A 4'-kinase activity"/>
    <property type="evidence" value="ECO:0007669"/>
    <property type="project" value="UniProtKB-UniRule"/>
</dbReference>
<evidence type="ECO:0000313" key="15">
    <source>
        <dbReference type="Proteomes" id="UP000315525"/>
    </source>
</evidence>
<dbReference type="GO" id="GO:0005886">
    <property type="term" value="C:plasma membrane"/>
    <property type="evidence" value="ECO:0007669"/>
    <property type="project" value="TreeGrafter"/>
</dbReference>
<evidence type="ECO:0000256" key="7">
    <source>
        <dbReference type="ARBA" id="ARBA00022679"/>
    </source>
</evidence>
<comment type="catalytic activity">
    <reaction evidence="13">
        <text>a lipid A disaccharide + ATP = a lipid IVA + ADP + H(+)</text>
        <dbReference type="Rhea" id="RHEA:67840"/>
        <dbReference type="ChEBI" id="CHEBI:15378"/>
        <dbReference type="ChEBI" id="CHEBI:30616"/>
        <dbReference type="ChEBI" id="CHEBI:176343"/>
        <dbReference type="ChEBI" id="CHEBI:176425"/>
        <dbReference type="ChEBI" id="CHEBI:456216"/>
        <dbReference type="EC" id="2.7.1.130"/>
    </reaction>
</comment>
<dbReference type="NCBIfam" id="TIGR00682">
    <property type="entry name" value="lpxK"/>
    <property type="match status" value="1"/>
</dbReference>
<keyword evidence="8 13" id="KW-0547">Nucleotide-binding</keyword>
<evidence type="ECO:0000256" key="12">
    <source>
        <dbReference type="ARBA" id="ARBA00029757"/>
    </source>
</evidence>
<dbReference type="EC" id="2.7.1.130" evidence="3 13"/>
<feature type="binding site" evidence="13">
    <location>
        <begin position="61"/>
        <end position="68"/>
    </location>
    <ligand>
        <name>ATP</name>
        <dbReference type="ChEBI" id="CHEBI:30616"/>
    </ligand>
</feature>
<dbReference type="PANTHER" id="PTHR42724:SF1">
    <property type="entry name" value="TETRAACYLDISACCHARIDE 4'-KINASE, MITOCHONDRIAL-RELATED"/>
    <property type="match status" value="1"/>
</dbReference>
<evidence type="ECO:0000256" key="5">
    <source>
        <dbReference type="ARBA" id="ARBA00022516"/>
    </source>
</evidence>
<evidence type="ECO:0000256" key="10">
    <source>
        <dbReference type="ARBA" id="ARBA00022840"/>
    </source>
</evidence>
<keyword evidence="6 13" id="KW-0441">Lipid A biosynthesis</keyword>
<dbReference type="Pfam" id="PF02606">
    <property type="entry name" value="LpxK"/>
    <property type="match status" value="1"/>
</dbReference>
<dbReference type="GO" id="GO:0009245">
    <property type="term" value="P:lipid A biosynthetic process"/>
    <property type="evidence" value="ECO:0007669"/>
    <property type="project" value="UniProtKB-UniRule"/>
</dbReference>
<accession>A0A523UUH3</accession>
<dbReference type="GO" id="GO:0009244">
    <property type="term" value="P:lipopolysaccharide core region biosynthetic process"/>
    <property type="evidence" value="ECO:0007669"/>
    <property type="project" value="TreeGrafter"/>
</dbReference>
<evidence type="ECO:0000256" key="8">
    <source>
        <dbReference type="ARBA" id="ARBA00022741"/>
    </source>
</evidence>
<reference evidence="14 15" key="1">
    <citation type="submission" date="2019-03" db="EMBL/GenBank/DDBJ databases">
        <title>Metabolic potential of uncultured bacteria and archaea associated with petroleum seepage in deep-sea sediments.</title>
        <authorList>
            <person name="Dong X."/>
            <person name="Hubert C."/>
        </authorList>
    </citation>
    <scope>NUCLEOTIDE SEQUENCE [LARGE SCALE GENOMIC DNA]</scope>
    <source>
        <strain evidence="14">E44_bin18</strain>
    </source>
</reference>
<comment type="caution">
    <text evidence="14">The sequence shown here is derived from an EMBL/GenBank/DDBJ whole genome shotgun (WGS) entry which is preliminary data.</text>
</comment>
<dbReference type="EMBL" id="SOJN01000063">
    <property type="protein sequence ID" value="TET46198.1"/>
    <property type="molecule type" value="Genomic_DNA"/>
</dbReference>
<evidence type="ECO:0000256" key="9">
    <source>
        <dbReference type="ARBA" id="ARBA00022777"/>
    </source>
</evidence>
<evidence type="ECO:0000256" key="1">
    <source>
        <dbReference type="ARBA" id="ARBA00002274"/>
    </source>
</evidence>
<dbReference type="GO" id="GO:0005524">
    <property type="term" value="F:ATP binding"/>
    <property type="evidence" value="ECO:0007669"/>
    <property type="project" value="UniProtKB-UniRule"/>
</dbReference>
<evidence type="ECO:0000256" key="3">
    <source>
        <dbReference type="ARBA" id="ARBA00012071"/>
    </source>
</evidence>
<sequence>MENDKLEAFLISRMDHPAVDVLLKAATPFYPLVYLGAKAHANFKLRRRRLPKPVISVGNITVGGTGKTSFVRLLLEMLEKEGLRTAVLSRGYKRTGRGLRVVSKGGGPLLGYESCGDEPWMIANWGTNAAVLVSRDRFEAGLAAMEEYSPDVFVLDDGFQHVSLERDLDIVLLDCTNAFGNGRIIPFGLLREPLSALRRADLIVVTRCNQSDIVEAVETLARQFACGVPLMRASHEPELLVGCDQKALDLGELRGRPVYAFSGIGNHSSFYLSVLQCGGDIKDTKPFPDHHKYTRDELLVMETEARGSGAEWLLTTEKDMVRITDVNLTIPLYALTVRLRILSGMELLESALDKALQPPLSP</sequence>
<dbReference type="Proteomes" id="UP000315525">
    <property type="component" value="Unassembled WGS sequence"/>
</dbReference>
<keyword evidence="11 13" id="KW-0443">Lipid metabolism</keyword>
<keyword evidence="5 13" id="KW-0444">Lipid biosynthesis</keyword>
<dbReference type="SUPFAM" id="SSF52540">
    <property type="entry name" value="P-loop containing nucleoside triphosphate hydrolases"/>
    <property type="match status" value="1"/>
</dbReference>
<keyword evidence="9 13" id="KW-0418">Kinase</keyword>
<gene>
    <name evidence="13 14" type="primary">lpxK</name>
    <name evidence="14" type="ORF">E3J62_04980</name>
</gene>
<dbReference type="InterPro" id="IPR027417">
    <property type="entry name" value="P-loop_NTPase"/>
</dbReference>
<evidence type="ECO:0000256" key="13">
    <source>
        <dbReference type="HAMAP-Rule" id="MF_00409"/>
    </source>
</evidence>
<keyword evidence="10 13" id="KW-0067">ATP-binding</keyword>
<comment type="similarity">
    <text evidence="13">Belongs to the LpxK family.</text>
</comment>
<dbReference type="UniPathway" id="UPA00359">
    <property type="reaction ID" value="UER00482"/>
</dbReference>
<protein>
    <recommendedName>
        <fullName evidence="4 13">Tetraacyldisaccharide 4'-kinase</fullName>
        <ecNumber evidence="3 13">2.7.1.130</ecNumber>
    </recommendedName>
    <alternativeName>
        <fullName evidence="12 13">Lipid A 4'-kinase</fullName>
    </alternativeName>
</protein>
<proteinExistence type="inferred from homology"/>
<dbReference type="HAMAP" id="MF_00409">
    <property type="entry name" value="LpxK"/>
    <property type="match status" value="1"/>
</dbReference>
<dbReference type="PANTHER" id="PTHR42724">
    <property type="entry name" value="TETRAACYLDISACCHARIDE 4'-KINASE"/>
    <property type="match status" value="1"/>
</dbReference>
<keyword evidence="7 13" id="KW-0808">Transferase</keyword>
<comment type="function">
    <text evidence="1 13">Transfers the gamma-phosphate of ATP to the 4'-position of a tetraacyldisaccharide 1-phosphate intermediate (termed DS-1-P) to form tetraacyldisaccharide 1,4'-bis-phosphate (lipid IVA).</text>
</comment>
<comment type="pathway">
    <text evidence="2 13">Glycolipid biosynthesis; lipid IV(A) biosynthesis; lipid IV(A) from (3R)-3-hydroxytetradecanoyl-[acyl-carrier-protein] and UDP-N-acetyl-alpha-D-glucosamine: step 6/6.</text>
</comment>
<organism evidence="14 15">
    <name type="scientific">candidate division TA06 bacterium</name>
    <dbReference type="NCBI Taxonomy" id="2250710"/>
    <lineage>
        <taxon>Bacteria</taxon>
        <taxon>Bacteria division TA06</taxon>
    </lineage>
</organism>
<evidence type="ECO:0000256" key="2">
    <source>
        <dbReference type="ARBA" id="ARBA00004870"/>
    </source>
</evidence>
<dbReference type="InterPro" id="IPR003758">
    <property type="entry name" value="LpxK"/>
</dbReference>
<evidence type="ECO:0000256" key="6">
    <source>
        <dbReference type="ARBA" id="ARBA00022556"/>
    </source>
</evidence>